<comment type="similarity">
    <text evidence="2 12">Belongs to the CDP-alcohol phosphatidyltransferase class-I family.</text>
</comment>
<evidence type="ECO:0000256" key="6">
    <source>
        <dbReference type="ARBA" id="ARBA00022989"/>
    </source>
</evidence>
<evidence type="ECO:0000256" key="11">
    <source>
        <dbReference type="NCBIfam" id="TIGR00560"/>
    </source>
</evidence>
<keyword evidence="7" id="KW-0443">Lipid metabolism</keyword>
<evidence type="ECO:0000256" key="4">
    <source>
        <dbReference type="ARBA" id="ARBA00022679"/>
    </source>
</evidence>
<evidence type="ECO:0000256" key="9">
    <source>
        <dbReference type="ARBA" id="ARBA00023209"/>
    </source>
</evidence>
<reference evidence="14" key="1">
    <citation type="journal article" date="2015" name="PeerJ">
        <title>First genomic representation of candidate bacterial phylum KSB3 points to enhanced environmental sensing as a trigger of wastewater bulking.</title>
        <authorList>
            <person name="Sekiguchi Y."/>
            <person name="Ohashi A."/>
            <person name="Parks D.H."/>
            <person name="Yamauchi T."/>
            <person name="Tyson G.W."/>
            <person name="Hugenholtz P."/>
        </authorList>
    </citation>
    <scope>NUCLEOTIDE SEQUENCE [LARGE SCALE GENOMIC DNA]</scope>
</reference>
<dbReference type="InterPro" id="IPR043130">
    <property type="entry name" value="CDP-OH_PTrfase_TM_dom"/>
</dbReference>
<evidence type="ECO:0000256" key="5">
    <source>
        <dbReference type="ARBA" id="ARBA00022692"/>
    </source>
</evidence>
<dbReference type="InterPro" id="IPR048254">
    <property type="entry name" value="CDP_ALCOHOL_P_TRANSF_CS"/>
</dbReference>
<evidence type="ECO:0000256" key="7">
    <source>
        <dbReference type="ARBA" id="ARBA00023098"/>
    </source>
</evidence>
<keyword evidence="5 13" id="KW-0812">Transmembrane</keyword>
<name>A0A0S6VRL3_9BACT</name>
<feature type="transmembrane region" description="Helical" evidence="13">
    <location>
        <begin position="35"/>
        <end position="54"/>
    </location>
</feature>
<dbReference type="STRING" id="1499966.U14_01238"/>
<protein>
    <recommendedName>
        <fullName evidence="11">CDP-diacylglycerol--glycerol-3-phosphate 3-phosphatidyltransferase</fullName>
        <ecNumber evidence="11">2.7.8.5</ecNumber>
    </recommendedName>
</protein>
<organism evidence="14">
    <name type="scientific">Candidatus Moduliflexus flocculans</name>
    <dbReference type="NCBI Taxonomy" id="1499966"/>
    <lineage>
        <taxon>Bacteria</taxon>
        <taxon>Candidatus Moduliflexota</taxon>
        <taxon>Candidatus Moduliflexia</taxon>
        <taxon>Candidatus Moduliflexales</taxon>
        <taxon>Candidatus Moduliflexaceae</taxon>
    </lineage>
</organism>
<dbReference type="AlphaFoldDB" id="A0A0S6VRL3"/>
<dbReference type="Proteomes" id="UP000030700">
    <property type="component" value="Unassembled WGS sequence"/>
</dbReference>
<evidence type="ECO:0000256" key="1">
    <source>
        <dbReference type="ARBA" id="ARBA00004141"/>
    </source>
</evidence>
<feature type="transmembrane region" description="Helical" evidence="13">
    <location>
        <begin position="12"/>
        <end position="29"/>
    </location>
</feature>
<dbReference type="GO" id="GO:0008444">
    <property type="term" value="F:CDP-diacylglycerol-glycerol-3-phosphate 3-phosphatidyltransferase activity"/>
    <property type="evidence" value="ECO:0007669"/>
    <property type="project" value="UniProtKB-UniRule"/>
</dbReference>
<keyword evidence="8 13" id="KW-0472">Membrane</keyword>
<dbReference type="EC" id="2.7.8.5" evidence="11"/>
<evidence type="ECO:0000256" key="10">
    <source>
        <dbReference type="ARBA" id="ARBA00023264"/>
    </source>
</evidence>
<evidence type="ECO:0000256" key="12">
    <source>
        <dbReference type="RuleBase" id="RU003750"/>
    </source>
</evidence>
<feature type="transmembrane region" description="Helical" evidence="13">
    <location>
        <begin position="146"/>
        <end position="171"/>
    </location>
</feature>
<dbReference type="PANTHER" id="PTHR14269">
    <property type="entry name" value="CDP-DIACYLGLYCEROL--GLYCEROL-3-PHOSPHATE 3-PHOSPHATIDYLTRANSFERASE-RELATED"/>
    <property type="match status" value="1"/>
</dbReference>
<dbReference type="PROSITE" id="PS00379">
    <property type="entry name" value="CDP_ALCOHOL_P_TRANSF"/>
    <property type="match status" value="1"/>
</dbReference>
<dbReference type="InterPro" id="IPR050324">
    <property type="entry name" value="CDP-alcohol_PTase-I"/>
</dbReference>
<evidence type="ECO:0000256" key="2">
    <source>
        <dbReference type="ARBA" id="ARBA00010441"/>
    </source>
</evidence>
<dbReference type="GO" id="GO:0016020">
    <property type="term" value="C:membrane"/>
    <property type="evidence" value="ECO:0007669"/>
    <property type="project" value="UniProtKB-SubCell"/>
</dbReference>
<dbReference type="InterPro" id="IPR000462">
    <property type="entry name" value="CDP-OH_P_trans"/>
</dbReference>
<gene>
    <name evidence="14" type="ORF">U14_01238</name>
</gene>
<accession>A0A0S6VRL3</accession>
<dbReference type="GO" id="GO:0046474">
    <property type="term" value="P:glycerophospholipid biosynthetic process"/>
    <property type="evidence" value="ECO:0007669"/>
    <property type="project" value="TreeGrafter"/>
</dbReference>
<dbReference type="InterPro" id="IPR004570">
    <property type="entry name" value="Phosphatidylglycerol_P_synth"/>
</dbReference>
<dbReference type="Gene3D" id="1.20.120.1760">
    <property type="match status" value="1"/>
</dbReference>
<keyword evidence="10" id="KW-1208">Phospholipid metabolism</keyword>
<keyword evidence="9" id="KW-0594">Phospholipid biosynthesis</keyword>
<keyword evidence="3" id="KW-0444">Lipid biosynthesis</keyword>
<evidence type="ECO:0000256" key="3">
    <source>
        <dbReference type="ARBA" id="ARBA00022516"/>
    </source>
</evidence>
<dbReference type="EMBL" id="DF820455">
    <property type="protein sequence ID" value="GAK50013.1"/>
    <property type="molecule type" value="Genomic_DNA"/>
</dbReference>
<keyword evidence="4 12" id="KW-0808">Transferase</keyword>
<evidence type="ECO:0000256" key="13">
    <source>
        <dbReference type="SAM" id="Phobius"/>
    </source>
</evidence>
<evidence type="ECO:0000313" key="14">
    <source>
        <dbReference type="EMBL" id="GAK50013.1"/>
    </source>
</evidence>
<dbReference type="NCBIfam" id="TIGR00560">
    <property type="entry name" value="pgsA"/>
    <property type="match status" value="1"/>
</dbReference>
<dbReference type="PIRSF" id="PIRSF000847">
    <property type="entry name" value="Phos_ph_gly_syn"/>
    <property type="match status" value="1"/>
</dbReference>
<dbReference type="HOGENOM" id="CLU_051314_2_3_0"/>
<dbReference type="PANTHER" id="PTHR14269:SF62">
    <property type="entry name" value="CDP-DIACYLGLYCEROL--GLYCEROL-3-PHOSPHATE 3-PHOSPHATIDYLTRANSFERASE 1, CHLOROPLASTIC"/>
    <property type="match status" value="1"/>
</dbReference>
<keyword evidence="6 13" id="KW-1133">Transmembrane helix</keyword>
<evidence type="ECO:0000313" key="15">
    <source>
        <dbReference type="Proteomes" id="UP000030700"/>
    </source>
</evidence>
<comment type="subcellular location">
    <subcellularLocation>
        <location evidence="1">Membrane</location>
        <topology evidence="1">Multi-pass membrane protein</topology>
    </subcellularLocation>
</comment>
<dbReference type="Pfam" id="PF01066">
    <property type="entry name" value="CDP-OH_P_transf"/>
    <property type="match status" value="1"/>
</dbReference>
<proteinExistence type="inferred from homology"/>
<feature type="transmembrane region" description="Helical" evidence="13">
    <location>
        <begin position="75"/>
        <end position="100"/>
    </location>
</feature>
<evidence type="ECO:0000256" key="8">
    <source>
        <dbReference type="ARBA" id="ARBA00023136"/>
    </source>
</evidence>
<sequence length="181" mass="19571">MKPTHLLNLPNKLTLIRVAIVPILVVVLLTKFSSWLAVTIFLVAAATDFADGYLARSRKQITVLGKLMDPIADKLLIAGALISLVEIGHVPAWLVVIIVAREFAVNGLRSVAASQNIVIPAGSLGKAKMVAQVIVVPLLIMQKYKFGLNLTCIALWATAALTVWSGVEYFIDGLKRIDMSL</sequence>
<keyword evidence="15" id="KW-1185">Reference proteome</keyword>